<dbReference type="GO" id="GO:0008270">
    <property type="term" value="F:zinc ion binding"/>
    <property type="evidence" value="ECO:0007669"/>
    <property type="project" value="InterPro"/>
</dbReference>
<dbReference type="InterPro" id="IPR036875">
    <property type="entry name" value="Znf_CCHC_sf"/>
</dbReference>
<organism evidence="3 4">
    <name type="scientific">Nyssa sinensis</name>
    <dbReference type="NCBI Taxonomy" id="561372"/>
    <lineage>
        <taxon>Eukaryota</taxon>
        <taxon>Viridiplantae</taxon>
        <taxon>Streptophyta</taxon>
        <taxon>Embryophyta</taxon>
        <taxon>Tracheophyta</taxon>
        <taxon>Spermatophyta</taxon>
        <taxon>Magnoliopsida</taxon>
        <taxon>eudicotyledons</taxon>
        <taxon>Gunneridae</taxon>
        <taxon>Pentapetalae</taxon>
        <taxon>asterids</taxon>
        <taxon>Cornales</taxon>
        <taxon>Nyssaceae</taxon>
        <taxon>Nyssa</taxon>
    </lineage>
</organism>
<dbReference type="Proteomes" id="UP000325577">
    <property type="component" value="Linkage Group LG4"/>
</dbReference>
<name>A0A5J5A372_9ASTE</name>
<dbReference type="EMBL" id="CM018047">
    <property type="protein sequence ID" value="KAA8524222.1"/>
    <property type="molecule type" value="Genomic_DNA"/>
</dbReference>
<dbReference type="AlphaFoldDB" id="A0A5J5A372"/>
<dbReference type="OrthoDB" id="912188at2759"/>
<gene>
    <name evidence="3" type="ORF">F0562_010634</name>
</gene>
<dbReference type="InterPro" id="IPR054722">
    <property type="entry name" value="PolX-like_BBD"/>
</dbReference>
<dbReference type="PANTHER" id="PTHR35317">
    <property type="entry name" value="OS04G0629600 PROTEIN"/>
    <property type="match status" value="1"/>
</dbReference>
<reference evidence="3 4" key="1">
    <citation type="submission" date="2019-09" db="EMBL/GenBank/DDBJ databases">
        <title>A chromosome-level genome assembly of the Chinese tupelo Nyssa sinensis.</title>
        <authorList>
            <person name="Yang X."/>
            <person name="Kang M."/>
            <person name="Yang Y."/>
            <person name="Xiong H."/>
            <person name="Wang M."/>
            <person name="Zhang Z."/>
            <person name="Wang Z."/>
            <person name="Wu H."/>
            <person name="Ma T."/>
            <person name="Liu J."/>
            <person name="Xi Z."/>
        </authorList>
    </citation>
    <scope>NUCLEOTIDE SEQUENCE [LARGE SCALE GENOMIC DNA]</scope>
    <source>
        <strain evidence="3">J267</strain>
        <tissue evidence="3">Leaf</tissue>
    </source>
</reference>
<evidence type="ECO:0000313" key="4">
    <source>
        <dbReference type="Proteomes" id="UP000325577"/>
    </source>
</evidence>
<dbReference type="Pfam" id="PF22936">
    <property type="entry name" value="Pol_BBD"/>
    <property type="match status" value="1"/>
</dbReference>
<proteinExistence type="predicted"/>
<keyword evidence="4" id="KW-1185">Reference proteome</keyword>
<feature type="domain" description="Retrovirus-related Pol polyprotein from transposon TNT 1-94-like beta-barrel" evidence="2">
    <location>
        <begin position="292"/>
        <end position="369"/>
    </location>
</feature>
<sequence>MWAVRMETYLDALDLWEAVKKDYEVLPLPANPSVAQIKTQKEKRTRKSKAKACLFAAVSPTIFNKIMSLKSAKDIWDYLKEEYAGDKRIKGMQVLNLIREFELQRMKDSETIKDYSNKLLSIASKVRLLGSEFTDSRIVLKILVTVPERYEATITTLENTKDLSKISLAELLNALQAPEQRRLMREDKTIEGALAAKHQNDFEGSGASTVKGKNGNQKKSYPPCQHCGKKGHPPFRCWRRPDAKCSKCNQLGHEVVIKVQQQEVDAQVVDQEDEDQLFVTSCFASSNSTESWLIDSGCTNHMTNDKELFRDLKPTDITKVRIGSGDYISVKGKRTITISSSVGPKKISDVLYVPEIDQNLLSIGNSQSENKGQKFFF</sequence>
<evidence type="ECO:0000259" key="2">
    <source>
        <dbReference type="Pfam" id="PF22936"/>
    </source>
</evidence>
<dbReference type="SUPFAM" id="SSF57756">
    <property type="entry name" value="Retrovirus zinc finger-like domains"/>
    <property type="match status" value="1"/>
</dbReference>
<accession>A0A5J5A372</accession>
<dbReference type="Pfam" id="PF14223">
    <property type="entry name" value="Retrotran_gag_2"/>
    <property type="match status" value="1"/>
</dbReference>
<dbReference type="PANTHER" id="PTHR35317:SF11">
    <property type="entry name" value="CCHC-TYPE DOMAIN-CONTAINING PROTEIN"/>
    <property type="match status" value="1"/>
</dbReference>
<protein>
    <recommendedName>
        <fullName evidence="2">Retrovirus-related Pol polyprotein from transposon TNT 1-94-like beta-barrel domain-containing protein</fullName>
    </recommendedName>
</protein>
<evidence type="ECO:0000313" key="3">
    <source>
        <dbReference type="EMBL" id="KAA8524222.1"/>
    </source>
</evidence>
<evidence type="ECO:0000256" key="1">
    <source>
        <dbReference type="SAM" id="MobiDB-lite"/>
    </source>
</evidence>
<dbReference type="GO" id="GO:0003676">
    <property type="term" value="F:nucleic acid binding"/>
    <property type="evidence" value="ECO:0007669"/>
    <property type="project" value="InterPro"/>
</dbReference>
<feature type="region of interest" description="Disordered" evidence="1">
    <location>
        <begin position="195"/>
        <end position="225"/>
    </location>
</feature>